<feature type="compositionally biased region" description="Basic residues" evidence="1">
    <location>
        <begin position="1090"/>
        <end position="1099"/>
    </location>
</feature>
<evidence type="ECO:0000313" key="3">
    <source>
        <dbReference type="Proteomes" id="UP000604046"/>
    </source>
</evidence>
<accession>A0A812GP54</accession>
<dbReference type="InterPro" id="IPR052055">
    <property type="entry name" value="Hepadnavirus_pol/RT"/>
</dbReference>
<name>A0A812GP54_9DINO</name>
<proteinExistence type="predicted"/>
<organism evidence="2 3">
    <name type="scientific">Symbiodinium natans</name>
    <dbReference type="NCBI Taxonomy" id="878477"/>
    <lineage>
        <taxon>Eukaryota</taxon>
        <taxon>Sar</taxon>
        <taxon>Alveolata</taxon>
        <taxon>Dinophyceae</taxon>
        <taxon>Suessiales</taxon>
        <taxon>Symbiodiniaceae</taxon>
        <taxon>Symbiodinium</taxon>
    </lineage>
</organism>
<dbReference type="PANTHER" id="PTHR33050:SF7">
    <property type="entry name" value="RIBONUCLEASE H"/>
    <property type="match status" value="1"/>
</dbReference>
<evidence type="ECO:0000313" key="2">
    <source>
        <dbReference type="EMBL" id="CAE6928539.1"/>
    </source>
</evidence>
<gene>
    <name evidence="2" type="ORF">SNAT2548_LOCUS744</name>
</gene>
<dbReference type="AlphaFoldDB" id="A0A812GP54"/>
<protein>
    <submittedName>
        <fullName evidence="2">Uncharacterized protein</fullName>
    </submittedName>
</protein>
<feature type="region of interest" description="Disordered" evidence="1">
    <location>
        <begin position="1037"/>
        <end position="1099"/>
    </location>
</feature>
<dbReference type="EMBL" id="CAJNDS010000036">
    <property type="protein sequence ID" value="CAE6928539.1"/>
    <property type="molecule type" value="Genomic_DNA"/>
</dbReference>
<comment type="caution">
    <text evidence="2">The sequence shown here is derived from an EMBL/GenBank/DDBJ whole genome shotgun (WGS) entry which is preliminary data.</text>
</comment>
<evidence type="ECO:0000256" key="1">
    <source>
        <dbReference type="SAM" id="MobiDB-lite"/>
    </source>
</evidence>
<keyword evidence="3" id="KW-1185">Reference proteome</keyword>
<reference evidence="2" key="1">
    <citation type="submission" date="2021-02" db="EMBL/GenBank/DDBJ databases">
        <authorList>
            <person name="Dougan E. K."/>
            <person name="Rhodes N."/>
            <person name="Thang M."/>
            <person name="Chan C."/>
        </authorList>
    </citation>
    <scope>NUCLEOTIDE SEQUENCE</scope>
</reference>
<dbReference type="PANTHER" id="PTHR33050">
    <property type="entry name" value="REVERSE TRANSCRIPTASE DOMAIN-CONTAINING PROTEIN"/>
    <property type="match status" value="1"/>
</dbReference>
<sequence length="1099" mass="120060">MLNAAERLATLAAGTACPPAPNVAVAQTVGLGENTLSSFFGELDPDLELVRSTLVKLGYDMSQEDVNPVLLDIQALGTDEFFSGLPGDTTLRAKAAFKRFLNMSSPFTSQEASQSTESDLLLKTALRVAGMSDPVAEEAERLKHKQTVGELAQRLELGMFAPSLLPDADLLRKVSSAAQVGHFPQPDRKQLLDHEGPRAFAKQLWQILRSGIALLLMQRMSPAALFSELGLALQIASETPGDDKQAEKLAVLYSIKIRELRHGSSLNVPLNPDVDTKPFEEAMQVFLRRDPGVFSEAKDSVCLEAAPSIGHRLKSDAKTRFKGAFRRHLVATVLMGLSAKQRTQPLYSLAAAKKFSKACSRHFLRTHGFRPPVLSLRVSSASCPVHKGFCQGDFLDERILADKSRYMSSWEDFVSEVIQFSSPLRQPFRDLSSTVTAGIWQRATLSAAEIAAYRTEQMARIRRVVAAGGPSTQPRWGVLQRLAEVAGHPDKALAEDAQQPDGFRLLGRLPAVPQWPQRPEPLAWDDAAHVRDLQRLLDKHAVKQKDGRFKVPGSHSAELHRLLEEETAKGFWTSYSWSEARQELGDFACWLYFGVQEPSKLRGCLDPEEANGPSMVLLPNQVLMAGLDGYLSLCQTVAAAFKKKGQFPALRGFAEDYEHGFRQLPLSSLDRKLFCATAQDKEGNIRIYVPRKLLFGPRGSPHVFCRVTDAVSAIAAVLLLIPNVPHVDDLVGVDTQDAIVSAREAFVELHELLNFRLKATKARPPRDAAGSASTFVALGALLSFDTTEHQRKLGLVCTVDMPQQKVKKYSDVITSTLAQRHLSAAVAGKCVGQWDHCSALALGKSGRAFTWHAGSKSRRAALIFVDAAGRANSYRLGGVAWGAGWFCFFSQEIRPEDSNLLPWLSGHCINEAEALAAVVALLTWSDRLENVDVFIFIDNVAAEGVLVKAYSSSPHLTVLAGLFWQAVRRVKCSAWVGRVPSELNIADGPSRKHHAILEQLHASQVAAVLPPAFTANFFLEFLQSSWVQADASVSHAAPGPRPVQPCATGAATAAGHGRLQASVADGSPPLASSDHAVRQVPSRDWASQASRKRRHQGQR</sequence>
<dbReference type="Proteomes" id="UP000604046">
    <property type="component" value="Unassembled WGS sequence"/>
</dbReference>